<reference evidence="1" key="1">
    <citation type="submission" date="2020-08" db="EMBL/GenBank/DDBJ databases">
        <title>Multicomponent nature underlies the extraordinary mechanical properties of spider dragline silk.</title>
        <authorList>
            <person name="Kono N."/>
            <person name="Nakamura H."/>
            <person name="Mori M."/>
            <person name="Yoshida Y."/>
            <person name="Ohtoshi R."/>
            <person name="Malay A.D."/>
            <person name="Moran D.A.P."/>
            <person name="Tomita M."/>
            <person name="Numata K."/>
            <person name="Arakawa K."/>
        </authorList>
    </citation>
    <scope>NUCLEOTIDE SEQUENCE</scope>
</reference>
<accession>A0A8X6SJA8</accession>
<keyword evidence="2" id="KW-1185">Reference proteome</keyword>
<evidence type="ECO:0000313" key="2">
    <source>
        <dbReference type="Proteomes" id="UP000887159"/>
    </source>
</evidence>
<comment type="caution">
    <text evidence="1">The sequence shown here is derived from an EMBL/GenBank/DDBJ whole genome shotgun (WGS) entry which is preliminary data.</text>
</comment>
<gene>
    <name evidence="1" type="ORF">TNCV_1798971</name>
</gene>
<sequence length="72" mass="8155">MPAMVGYLNHWATAAPKGTSEQIKKVADYLGYRAGSRDITRKDNFLKINSERCVSDSVLKSLRTYYLIQGEK</sequence>
<protein>
    <submittedName>
        <fullName evidence="1">Uncharacterized protein</fullName>
    </submittedName>
</protein>
<name>A0A8X6SJA8_TRICX</name>
<organism evidence="1 2">
    <name type="scientific">Trichonephila clavipes</name>
    <name type="common">Golden silk orbweaver</name>
    <name type="synonym">Nephila clavipes</name>
    <dbReference type="NCBI Taxonomy" id="2585209"/>
    <lineage>
        <taxon>Eukaryota</taxon>
        <taxon>Metazoa</taxon>
        <taxon>Ecdysozoa</taxon>
        <taxon>Arthropoda</taxon>
        <taxon>Chelicerata</taxon>
        <taxon>Arachnida</taxon>
        <taxon>Araneae</taxon>
        <taxon>Araneomorphae</taxon>
        <taxon>Entelegynae</taxon>
        <taxon>Araneoidea</taxon>
        <taxon>Nephilidae</taxon>
        <taxon>Trichonephila</taxon>
    </lineage>
</organism>
<dbReference type="EMBL" id="BMAU01021314">
    <property type="protein sequence ID" value="GFY12475.1"/>
    <property type="molecule type" value="Genomic_DNA"/>
</dbReference>
<proteinExistence type="predicted"/>
<dbReference type="AlphaFoldDB" id="A0A8X6SJA8"/>
<dbReference type="Proteomes" id="UP000887159">
    <property type="component" value="Unassembled WGS sequence"/>
</dbReference>
<evidence type="ECO:0000313" key="1">
    <source>
        <dbReference type="EMBL" id="GFY12475.1"/>
    </source>
</evidence>